<sequence>MNIGILKERSKGENRVSVVPNHVPALIKLGYTVYLEKDAGTAAGYSNEQYQERGAVIIDNLESLIKKVDVLLTIRAGAADNQGESLANQLKEKQIIIGLLEPYQPHQAFDALLNQGVTSFSMELIPRTTRAQSMDVLSSMANLAGYAAAVFGAEKSTKIFPMMMTAAGTIPPANVFVLGVGVAGLQAIATSKRLGAVVSAYDVRSEVKEQVLSLGAKFVEFDLESASGEGGYAKQMDEAYYKKQRELMKEELSNKDVVITTANIPGKKAPILITETMVKGMQKGSVIIDLAAERGGNCELTESGKTVVKHGVTIVGLENVAAHYVNNASMLYSKNITTFLNNLWDKKELGKINWEDDIVLATVVTHQKEIPNEKTRSWIGGKTS</sequence>
<keyword evidence="4" id="KW-0521">NADP</keyword>
<dbReference type="Proteomes" id="UP001431532">
    <property type="component" value="Unassembled WGS sequence"/>
</dbReference>
<dbReference type="InterPro" id="IPR007698">
    <property type="entry name" value="AlaDH/PNT_NAD(H)-bd"/>
</dbReference>
<organism evidence="13 14">
    <name type="scientific">Peloplasma aerotolerans</name>
    <dbReference type="NCBI Taxonomy" id="3044389"/>
    <lineage>
        <taxon>Bacteria</taxon>
        <taxon>Bacillati</taxon>
        <taxon>Mycoplasmatota</taxon>
        <taxon>Mollicutes</taxon>
        <taxon>Acholeplasmatales</taxon>
        <taxon>Acholeplasmataceae</taxon>
        <taxon>Peloplasma</taxon>
    </lineage>
</organism>
<evidence type="ECO:0000256" key="8">
    <source>
        <dbReference type="ARBA" id="ARBA00071353"/>
    </source>
</evidence>
<dbReference type="SUPFAM" id="SSF51735">
    <property type="entry name" value="NAD(P)-binding Rossmann-fold domains"/>
    <property type="match status" value="1"/>
</dbReference>
<feature type="domain" description="Alanine dehydrogenase/pyridine nucleotide transhydrogenase NAD(H)-binding" evidence="11">
    <location>
        <begin position="153"/>
        <end position="316"/>
    </location>
</feature>
<evidence type="ECO:0000256" key="1">
    <source>
        <dbReference type="ARBA" id="ARBA00003943"/>
    </source>
</evidence>
<dbReference type="SMART" id="SM01002">
    <property type="entry name" value="AlaDh_PNT_C"/>
    <property type="match status" value="1"/>
</dbReference>
<dbReference type="AlphaFoldDB" id="A0AAW6UAP1"/>
<dbReference type="GO" id="GO:0005886">
    <property type="term" value="C:plasma membrane"/>
    <property type="evidence" value="ECO:0007669"/>
    <property type="project" value="TreeGrafter"/>
</dbReference>
<comment type="function">
    <text evidence="1">The transhydrogenation between NADH and NADP is coupled to respiration and ATP hydrolysis and functions as a proton pump across the membrane.</text>
</comment>
<dbReference type="NCBIfam" id="NF006942">
    <property type="entry name" value="PRK09424.1"/>
    <property type="match status" value="1"/>
</dbReference>
<reference evidence="13" key="1">
    <citation type="submission" date="2023-05" db="EMBL/GenBank/DDBJ databases">
        <title>Mariniplasma microaerophilum sp. nov., a novel anaerobic mollicute isolated from terrestrial mud volcano, Taman Peninsula, Russia.</title>
        <authorList>
            <person name="Khomyakova M.A."/>
            <person name="Merkel A.Y."/>
            <person name="Slobodkin A.I."/>
        </authorList>
    </citation>
    <scope>NUCLEOTIDE SEQUENCE</scope>
    <source>
        <strain evidence="13">M4Ah</strain>
    </source>
</reference>
<dbReference type="PANTHER" id="PTHR10160:SF19">
    <property type="entry name" value="PROTON-TRANSLOCATING NAD(P)(+) TRANSHYDROGENASE"/>
    <property type="match status" value="1"/>
</dbReference>
<dbReference type="InterPro" id="IPR036291">
    <property type="entry name" value="NAD(P)-bd_dom_sf"/>
</dbReference>
<dbReference type="GO" id="GO:0008750">
    <property type="term" value="F:proton-translocating NAD(P)+ transhydrogenase activity"/>
    <property type="evidence" value="ECO:0007669"/>
    <property type="project" value="UniProtKB-EC"/>
</dbReference>
<accession>A0AAW6UAP1</accession>
<dbReference type="EC" id="7.1.1.1" evidence="2"/>
<evidence type="ECO:0000256" key="5">
    <source>
        <dbReference type="ARBA" id="ARBA00022967"/>
    </source>
</evidence>
<feature type="domain" description="Alanine dehydrogenase/pyridine nucleotide transhydrogenase N-terminal" evidence="12">
    <location>
        <begin position="4"/>
        <end position="144"/>
    </location>
</feature>
<evidence type="ECO:0000256" key="4">
    <source>
        <dbReference type="ARBA" id="ARBA00022857"/>
    </source>
</evidence>
<dbReference type="Gene3D" id="3.40.50.720">
    <property type="entry name" value="NAD(P)-binding Rossmann-like Domain"/>
    <property type="match status" value="2"/>
</dbReference>
<evidence type="ECO:0000256" key="3">
    <source>
        <dbReference type="ARBA" id="ARBA00022741"/>
    </source>
</evidence>
<dbReference type="GO" id="GO:0016491">
    <property type="term" value="F:oxidoreductase activity"/>
    <property type="evidence" value="ECO:0007669"/>
    <property type="project" value="UniProtKB-KW"/>
</dbReference>
<dbReference type="SMART" id="SM01003">
    <property type="entry name" value="AlaDh_PNT_N"/>
    <property type="match status" value="1"/>
</dbReference>
<dbReference type="SUPFAM" id="SSF52283">
    <property type="entry name" value="Formate/glycerate dehydrogenase catalytic domain-like"/>
    <property type="match status" value="1"/>
</dbReference>
<keyword evidence="6" id="KW-0520">NAD</keyword>
<keyword evidence="3" id="KW-0547">Nucleotide-binding</keyword>
<gene>
    <name evidence="13" type="ORF">QJ521_09320</name>
</gene>
<comment type="catalytic activity">
    <reaction evidence="7">
        <text>NAD(+) + NADPH + H(+)(in) = NADH + NADP(+) + H(+)(out)</text>
        <dbReference type="Rhea" id="RHEA:47992"/>
        <dbReference type="ChEBI" id="CHEBI:15378"/>
        <dbReference type="ChEBI" id="CHEBI:57540"/>
        <dbReference type="ChEBI" id="CHEBI:57783"/>
        <dbReference type="ChEBI" id="CHEBI:57945"/>
        <dbReference type="ChEBI" id="CHEBI:58349"/>
        <dbReference type="EC" id="7.1.1.1"/>
    </reaction>
</comment>
<dbReference type="PANTHER" id="PTHR10160">
    <property type="entry name" value="NAD(P) TRANSHYDROGENASE"/>
    <property type="match status" value="1"/>
</dbReference>
<evidence type="ECO:0000313" key="14">
    <source>
        <dbReference type="Proteomes" id="UP001431532"/>
    </source>
</evidence>
<dbReference type="RefSeq" id="WP_282840215.1">
    <property type="nucleotide sequence ID" value="NZ_JASCXW010000058.1"/>
</dbReference>
<dbReference type="GO" id="GO:0006740">
    <property type="term" value="P:NADPH regeneration"/>
    <property type="evidence" value="ECO:0007669"/>
    <property type="project" value="TreeGrafter"/>
</dbReference>
<proteinExistence type="predicted"/>
<evidence type="ECO:0000256" key="6">
    <source>
        <dbReference type="ARBA" id="ARBA00023027"/>
    </source>
</evidence>
<comment type="caution">
    <text evidence="13">The sequence shown here is derived from an EMBL/GenBank/DDBJ whole genome shotgun (WGS) entry which is preliminary data.</text>
</comment>
<evidence type="ECO:0000256" key="9">
    <source>
        <dbReference type="ARBA" id="ARBA00076996"/>
    </source>
</evidence>
<dbReference type="FunFam" id="3.40.50.720:FF:000188">
    <property type="entry name" value="NAD(P) transhydrogenase alpha subunit 1"/>
    <property type="match status" value="1"/>
</dbReference>
<dbReference type="CDD" id="cd05304">
    <property type="entry name" value="Rubrum_tdh"/>
    <property type="match status" value="1"/>
</dbReference>
<keyword evidence="13" id="KW-0560">Oxidoreductase</keyword>
<dbReference type="Pfam" id="PF05222">
    <property type="entry name" value="AlaDh_PNT_N"/>
    <property type="match status" value="1"/>
</dbReference>
<protein>
    <recommendedName>
        <fullName evidence="8">NAD(P) transhydrogenase subunit alpha part 1</fullName>
        <ecNumber evidence="2">7.1.1.1</ecNumber>
    </recommendedName>
    <alternativeName>
        <fullName evidence="10">Nicotinamide nucleotide transhydrogenase subunit alpha 1</fullName>
    </alternativeName>
    <alternativeName>
        <fullName evidence="9">Pyridine nucleotide transhydrogenase subunit alpha 1</fullName>
    </alternativeName>
</protein>
<dbReference type="Pfam" id="PF01262">
    <property type="entry name" value="AlaDh_PNT_C"/>
    <property type="match status" value="1"/>
</dbReference>
<dbReference type="InterPro" id="IPR007886">
    <property type="entry name" value="AlaDH/PNT_N"/>
</dbReference>
<dbReference type="EMBL" id="JASCXW010000058">
    <property type="protein sequence ID" value="MDI6453764.1"/>
    <property type="molecule type" value="Genomic_DNA"/>
</dbReference>
<evidence type="ECO:0000313" key="13">
    <source>
        <dbReference type="EMBL" id="MDI6453764.1"/>
    </source>
</evidence>
<evidence type="ECO:0000256" key="2">
    <source>
        <dbReference type="ARBA" id="ARBA00012943"/>
    </source>
</evidence>
<evidence type="ECO:0000259" key="11">
    <source>
        <dbReference type="SMART" id="SM01002"/>
    </source>
</evidence>
<keyword evidence="5" id="KW-1278">Translocase</keyword>
<dbReference type="GO" id="GO:0050661">
    <property type="term" value="F:NADP binding"/>
    <property type="evidence" value="ECO:0007669"/>
    <property type="project" value="TreeGrafter"/>
</dbReference>
<evidence type="ECO:0000256" key="10">
    <source>
        <dbReference type="ARBA" id="ARBA00084087"/>
    </source>
</evidence>
<evidence type="ECO:0000259" key="12">
    <source>
        <dbReference type="SMART" id="SM01003"/>
    </source>
</evidence>
<evidence type="ECO:0000256" key="7">
    <source>
        <dbReference type="ARBA" id="ARBA00048202"/>
    </source>
</evidence>
<keyword evidence="14" id="KW-1185">Reference proteome</keyword>
<name>A0AAW6UAP1_9MOLU</name>